<organism evidence="1 2">
    <name type="scientific">Sphagnum jensenii</name>
    <dbReference type="NCBI Taxonomy" id="128206"/>
    <lineage>
        <taxon>Eukaryota</taxon>
        <taxon>Viridiplantae</taxon>
        <taxon>Streptophyta</taxon>
        <taxon>Embryophyta</taxon>
        <taxon>Bryophyta</taxon>
        <taxon>Sphagnophytina</taxon>
        <taxon>Sphagnopsida</taxon>
        <taxon>Sphagnales</taxon>
        <taxon>Sphagnaceae</taxon>
        <taxon>Sphagnum</taxon>
    </lineage>
</organism>
<accession>A0ABP1AFY0</accession>
<dbReference type="EMBL" id="OZ023713">
    <property type="protein sequence ID" value="CAK9861457.1"/>
    <property type="molecule type" value="Genomic_DNA"/>
</dbReference>
<dbReference type="Proteomes" id="UP001497522">
    <property type="component" value="Chromosome 12"/>
</dbReference>
<gene>
    <name evidence="1" type="ORF">CSSPJE1EN2_LOCUS4452</name>
</gene>
<proteinExistence type="predicted"/>
<protein>
    <submittedName>
        <fullName evidence="1">Uncharacterized protein</fullName>
    </submittedName>
</protein>
<evidence type="ECO:0000313" key="2">
    <source>
        <dbReference type="Proteomes" id="UP001497522"/>
    </source>
</evidence>
<name>A0ABP1AFY0_9BRYO</name>
<keyword evidence="2" id="KW-1185">Reference proteome</keyword>
<sequence>MKPAGFVRLAKTKISFVEPIFRWLFVVTDIRSFDETEIRSFDETQRRDPRVVVLVTSVMQPSSFVLLSFVKGMSRGGLEEAGVVAGGWGRENKQQCQKYSSGVMAAWNKE</sequence>
<reference evidence="1" key="1">
    <citation type="submission" date="2024-03" db="EMBL/GenBank/DDBJ databases">
        <authorList>
            <consortium name="ELIXIR-Norway"/>
            <consortium name="Elixir Norway"/>
        </authorList>
    </citation>
    <scope>NUCLEOTIDE SEQUENCE</scope>
</reference>
<evidence type="ECO:0000313" key="1">
    <source>
        <dbReference type="EMBL" id="CAK9861457.1"/>
    </source>
</evidence>